<name>A0A645H9P8_9ZZZZ</name>
<dbReference type="EMBL" id="VSSQ01089527">
    <property type="protein sequence ID" value="MPN35737.1"/>
    <property type="molecule type" value="Genomic_DNA"/>
</dbReference>
<gene>
    <name evidence="1" type="ORF">SDC9_183236</name>
</gene>
<protein>
    <submittedName>
        <fullName evidence="1">Uncharacterized protein</fullName>
    </submittedName>
</protein>
<organism evidence="1">
    <name type="scientific">bioreactor metagenome</name>
    <dbReference type="NCBI Taxonomy" id="1076179"/>
    <lineage>
        <taxon>unclassified sequences</taxon>
        <taxon>metagenomes</taxon>
        <taxon>ecological metagenomes</taxon>
    </lineage>
</organism>
<proteinExistence type="predicted"/>
<sequence length="89" mass="9770">MFRKAHGLYTNDVILLLNKTGRKTRFVHEMVIRCETSLELLGKALAKRKADGFTAVKTIPLNAIIDPEASAGIGKGTFGFAVFFSKVLD</sequence>
<reference evidence="1" key="1">
    <citation type="submission" date="2019-08" db="EMBL/GenBank/DDBJ databases">
        <authorList>
            <person name="Kucharzyk K."/>
            <person name="Murdoch R.W."/>
            <person name="Higgins S."/>
            <person name="Loffler F."/>
        </authorList>
    </citation>
    <scope>NUCLEOTIDE SEQUENCE</scope>
</reference>
<accession>A0A645H9P8</accession>
<evidence type="ECO:0000313" key="1">
    <source>
        <dbReference type="EMBL" id="MPN35737.1"/>
    </source>
</evidence>
<dbReference type="AlphaFoldDB" id="A0A645H9P8"/>
<comment type="caution">
    <text evidence="1">The sequence shown here is derived from an EMBL/GenBank/DDBJ whole genome shotgun (WGS) entry which is preliminary data.</text>
</comment>